<evidence type="ECO:0000313" key="1">
    <source>
        <dbReference type="EMBL" id="GAA1385987.1"/>
    </source>
</evidence>
<organism evidence="1 2">
    <name type="scientific">Kitasatospora putterlickiae</name>
    <dbReference type="NCBI Taxonomy" id="221725"/>
    <lineage>
        <taxon>Bacteria</taxon>
        <taxon>Bacillati</taxon>
        <taxon>Actinomycetota</taxon>
        <taxon>Actinomycetes</taxon>
        <taxon>Kitasatosporales</taxon>
        <taxon>Streptomycetaceae</taxon>
        <taxon>Kitasatospora</taxon>
    </lineage>
</organism>
<comment type="caution">
    <text evidence="1">The sequence shown here is derived from an EMBL/GenBank/DDBJ whole genome shotgun (WGS) entry which is preliminary data.</text>
</comment>
<protein>
    <submittedName>
        <fullName evidence="1">Uncharacterized protein</fullName>
    </submittedName>
</protein>
<gene>
    <name evidence="1" type="ORF">GCM10009639_09210</name>
</gene>
<accession>A0ABP4IE71</accession>
<dbReference type="EMBL" id="BAAAKJ010000042">
    <property type="protein sequence ID" value="GAA1385987.1"/>
    <property type="molecule type" value="Genomic_DNA"/>
</dbReference>
<dbReference type="Proteomes" id="UP001499863">
    <property type="component" value="Unassembled WGS sequence"/>
</dbReference>
<keyword evidence="2" id="KW-1185">Reference proteome</keyword>
<proteinExistence type="predicted"/>
<sequence length="220" mass="23777">MLLRYGFLRRLLAPYNRVQIVTSSVEVAEFSFASDGQQHTHINPKNVLFLPLAEGRAIGQLIDLLRKVNHKAVIELVAPGGQDPRVPTFSIGGPSINPYSAGVLGAAFPEFGIEYPEARRARWAGMTFETRLSPAGELIQDHGFLFVTKTSQQAPCFVLCGILAFGTAMAVDALGGARPKSHLAGLIRSGDKGFVAVEGRVTGLDMRDVRVEVCRNLSTS</sequence>
<evidence type="ECO:0000313" key="2">
    <source>
        <dbReference type="Proteomes" id="UP001499863"/>
    </source>
</evidence>
<reference evidence="2" key="1">
    <citation type="journal article" date="2019" name="Int. J. Syst. Evol. Microbiol.">
        <title>The Global Catalogue of Microorganisms (GCM) 10K type strain sequencing project: providing services to taxonomists for standard genome sequencing and annotation.</title>
        <authorList>
            <consortium name="The Broad Institute Genomics Platform"/>
            <consortium name="The Broad Institute Genome Sequencing Center for Infectious Disease"/>
            <person name="Wu L."/>
            <person name="Ma J."/>
        </authorList>
    </citation>
    <scope>NUCLEOTIDE SEQUENCE [LARGE SCALE GENOMIC DNA]</scope>
    <source>
        <strain evidence="2">JCM 12393</strain>
    </source>
</reference>
<dbReference type="RefSeq" id="WP_344326628.1">
    <property type="nucleotide sequence ID" value="NZ_BAAAKJ010000042.1"/>
</dbReference>
<name>A0ABP4IE71_9ACTN</name>